<protein>
    <submittedName>
        <fullName evidence="12">Fungal class II heme-containing peroxidase</fullName>
        <ecNumber evidence="12">1.11.1.13</ecNumber>
    </submittedName>
</protein>
<comment type="caution">
    <text evidence="12">The sequence shown here is derived from an EMBL/GenBank/DDBJ whole genome shotgun (WGS) entry which is preliminary data.</text>
</comment>
<keyword evidence="5" id="KW-0106">Calcium</keyword>
<evidence type="ECO:0000256" key="1">
    <source>
        <dbReference type="ARBA" id="ARBA00006089"/>
    </source>
</evidence>
<evidence type="ECO:0000256" key="2">
    <source>
        <dbReference type="ARBA" id="ARBA00022737"/>
    </source>
</evidence>
<comment type="cofactor">
    <cofactor evidence="5">
        <name>heme b</name>
        <dbReference type="ChEBI" id="CHEBI:60344"/>
    </cofactor>
    <text evidence="5">Binds 1 heme b (iron(II)-protoporphyrin IX) group per subunit.</text>
</comment>
<keyword evidence="12" id="KW-0560">Oxidoreductase</keyword>
<feature type="domain" description="WSC" evidence="11">
    <location>
        <begin position="24"/>
        <end position="118"/>
    </location>
</feature>
<keyword evidence="5" id="KW-0479">Metal-binding</keyword>
<dbReference type="PRINTS" id="PR00462">
    <property type="entry name" value="LIGNINASE"/>
</dbReference>
<evidence type="ECO:0000256" key="5">
    <source>
        <dbReference type="PIRSR" id="PIRSR601621-2"/>
    </source>
</evidence>
<keyword evidence="13" id="KW-1185">Reference proteome</keyword>
<feature type="region of interest" description="Disordered" evidence="8">
    <location>
        <begin position="387"/>
        <end position="452"/>
    </location>
</feature>
<feature type="binding site" evidence="5">
    <location>
        <position position="513"/>
    </location>
    <ligand>
        <name>Ca(2+)</name>
        <dbReference type="ChEBI" id="CHEBI:29108"/>
        <label>1</label>
    </ligand>
</feature>
<dbReference type="PANTHER" id="PTHR45964">
    <property type="entry name" value="WSCD FAMILY MEMBER CG9164"/>
    <property type="match status" value="1"/>
</dbReference>
<dbReference type="EMBL" id="JAUTXT010000040">
    <property type="protein sequence ID" value="KAK3671659.1"/>
    <property type="molecule type" value="Genomic_DNA"/>
</dbReference>
<feature type="binding site" evidence="5">
    <location>
        <position position="511"/>
    </location>
    <ligand>
        <name>Ca(2+)</name>
        <dbReference type="ChEBI" id="CHEBI:29108"/>
        <label>1</label>
    </ligand>
</feature>
<accession>A0AAE0TT54</accession>
<feature type="region of interest" description="Disordered" evidence="8">
    <location>
        <begin position="353"/>
        <end position="372"/>
    </location>
</feature>
<dbReference type="Pfam" id="PF00141">
    <property type="entry name" value="peroxidase"/>
    <property type="match status" value="1"/>
</dbReference>
<gene>
    <name evidence="12" type="primary">GP1</name>
    <name evidence="12" type="ORF">LTR78_008392</name>
</gene>
<feature type="binding site" evidence="5">
    <location>
        <position position="646"/>
    </location>
    <ligand>
        <name>Ca(2+)</name>
        <dbReference type="ChEBI" id="CHEBI:29108"/>
        <label>2</label>
    </ligand>
</feature>
<dbReference type="Proteomes" id="UP001274830">
    <property type="component" value="Unassembled WGS sequence"/>
</dbReference>
<feature type="binding site" evidence="5">
    <location>
        <position position="509"/>
    </location>
    <ligand>
        <name>Ca(2+)</name>
        <dbReference type="ChEBI" id="CHEBI:29108"/>
        <label>1</label>
    </ligand>
</feature>
<keyword evidence="12" id="KW-0575">Peroxidase</keyword>
<dbReference type="GO" id="GO:0016689">
    <property type="term" value="F:manganese peroxidase activity"/>
    <property type="evidence" value="ECO:0007669"/>
    <property type="project" value="UniProtKB-EC"/>
</dbReference>
<evidence type="ECO:0000256" key="3">
    <source>
        <dbReference type="ARBA" id="ARBA00023180"/>
    </source>
</evidence>
<comment type="similarity">
    <text evidence="1">Belongs to the peroxidase family. Ligninase subfamily.</text>
</comment>
<keyword evidence="2" id="KW-0677">Repeat</keyword>
<keyword evidence="5" id="KW-0349">Heme</keyword>
<evidence type="ECO:0000256" key="7">
    <source>
        <dbReference type="PIRSR" id="PIRSR601621-4"/>
    </source>
</evidence>
<dbReference type="EC" id="1.11.1.13" evidence="12"/>
<dbReference type="GO" id="GO:0046872">
    <property type="term" value="F:metal ion binding"/>
    <property type="evidence" value="ECO:0007669"/>
    <property type="project" value="UniProtKB-KW"/>
</dbReference>
<feature type="binding site" evidence="5">
    <location>
        <position position="627"/>
    </location>
    <ligand>
        <name>Ca(2+)</name>
        <dbReference type="ChEBI" id="CHEBI:29108"/>
        <label>2</label>
    </ligand>
</feature>
<proteinExistence type="inferred from homology"/>
<feature type="domain" description="WSC" evidence="11">
    <location>
        <begin position="132"/>
        <end position="227"/>
    </location>
</feature>
<dbReference type="GO" id="GO:0006979">
    <property type="term" value="P:response to oxidative stress"/>
    <property type="evidence" value="ECO:0007669"/>
    <property type="project" value="InterPro"/>
</dbReference>
<feature type="chain" id="PRO_5042252168" evidence="9">
    <location>
        <begin position="24"/>
        <end position="740"/>
    </location>
</feature>
<dbReference type="SMART" id="SM00321">
    <property type="entry name" value="WSC"/>
    <property type="match status" value="3"/>
</dbReference>
<feature type="binding site" evidence="5">
    <location>
        <position position="648"/>
    </location>
    <ligand>
        <name>Ca(2+)</name>
        <dbReference type="ChEBI" id="CHEBI:29108"/>
        <label>2</label>
    </ligand>
</feature>
<dbReference type="SUPFAM" id="SSF48113">
    <property type="entry name" value="Heme-dependent peroxidases"/>
    <property type="match status" value="1"/>
</dbReference>
<dbReference type="PROSITE" id="PS51212">
    <property type="entry name" value="WSC"/>
    <property type="match status" value="3"/>
</dbReference>
<dbReference type="Gene3D" id="1.10.520.10">
    <property type="match status" value="1"/>
</dbReference>
<dbReference type="PANTHER" id="PTHR45964:SF9">
    <property type="entry name" value="SULFOTRANSFERASE"/>
    <property type="match status" value="1"/>
</dbReference>
<feature type="binding site" evidence="5">
    <location>
        <position position="492"/>
    </location>
    <ligand>
        <name>Ca(2+)</name>
        <dbReference type="ChEBI" id="CHEBI:29108"/>
        <label>1</label>
    </ligand>
</feature>
<feature type="signal peptide" evidence="9">
    <location>
        <begin position="1"/>
        <end position="23"/>
    </location>
</feature>
<evidence type="ECO:0000256" key="6">
    <source>
        <dbReference type="PIRSR" id="PIRSR601621-3"/>
    </source>
</evidence>
<feature type="active site" description="Proton acceptor" evidence="4">
    <location>
        <position position="491"/>
    </location>
</feature>
<dbReference type="InterPro" id="IPR010255">
    <property type="entry name" value="Haem_peroxidase_sf"/>
</dbReference>
<dbReference type="GO" id="GO:0020037">
    <property type="term" value="F:heme binding"/>
    <property type="evidence" value="ECO:0007669"/>
    <property type="project" value="InterPro"/>
</dbReference>
<feature type="binding site" evidence="5">
    <location>
        <position position="653"/>
    </location>
    <ligand>
        <name>Ca(2+)</name>
        <dbReference type="ChEBI" id="CHEBI:29108"/>
        <label>2</label>
    </ligand>
</feature>
<name>A0AAE0TT54_9PEZI</name>
<dbReference type="Pfam" id="PF01822">
    <property type="entry name" value="WSC"/>
    <property type="match status" value="3"/>
</dbReference>
<keyword evidence="3" id="KW-0325">Glycoprotein</keyword>
<evidence type="ECO:0000313" key="13">
    <source>
        <dbReference type="Proteomes" id="UP001274830"/>
    </source>
</evidence>
<evidence type="ECO:0000256" key="4">
    <source>
        <dbReference type="PIRSR" id="PIRSR601621-1"/>
    </source>
</evidence>
<dbReference type="Gene3D" id="1.10.420.10">
    <property type="entry name" value="Peroxidase, domain 2"/>
    <property type="match status" value="1"/>
</dbReference>
<dbReference type="PRINTS" id="PR00458">
    <property type="entry name" value="PEROXIDASE"/>
</dbReference>
<comment type="cofactor">
    <cofactor evidence="5">
        <name>Ca(2+)</name>
        <dbReference type="ChEBI" id="CHEBI:29108"/>
    </cofactor>
    <text evidence="5">Binds 2 calcium ions per subunit.</text>
</comment>
<organism evidence="12 13">
    <name type="scientific">Recurvomyces mirabilis</name>
    <dbReference type="NCBI Taxonomy" id="574656"/>
    <lineage>
        <taxon>Eukaryota</taxon>
        <taxon>Fungi</taxon>
        <taxon>Dikarya</taxon>
        <taxon>Ascomycota</taxon>
        <taxon>Pezizomycotina</taxon>
        <taxon>Dothideomycetes</taxon>
        <taxon>Dothideomycetidae</taxon>
        <taxon>Mycosphaerellales</taxon>
        <taxon>Teratosphaeriaceae</taxon>
        <taxon>Recurvomyces</taxon>
    </lineage>
</organism>
<keyword evidence="5" id="KW-0408">Iron</keyword>
<feature type="compositionally biased region" description="Low complexity" evidence="8">
    <location>
        <begin position="387"/>
        <end position="449"/>
    </location>
</feature>
<evidence type="ECO:0000256" key="9">
    <source>
        <dbReference type="SAM" id="SignalP"/>
    </source>
</evidence>
<feature type="site" description="Transition state stabilizer" evidence="6">
    <location>
        <position position="487"/>
    </location>
</feature>
<evidence type="ECO:0000313" key="12">
    <source>
        <dbReference type="EMBL" id="KAK3671659.1"/>
    </source>
</evidence>
<evidence type="ECO:0000256" key="8">
    <source>
        <dbReference type="SAM" id="MobiDB-lite"/>
    </source>
</evidence>
<reference evidence="12" key="1">
    <citation type="submission" date="2023-07" db="EMBL/GenBank/DDBJ databases">
        <title>Black Yeasts Isolated from many extreme environments.</title>
        <authorList>
            <person name="Coleine C."/>
            <person name="Stajich J.E."/>
            <person name="Selbmann L."/>
        </authorList>
    </citation>
    <scope>NUCLEOTIDE SEQUENCE</scope>
    <source>
        <strain evidence="12">CCFEE 5485</strain>
    </source>
</reference>
<feature type="binding site" description="axial binding residue" evidence="5">
    <location>
        <position position="626"/>
    </location>
    <ligand>
        <name>heme b</name>
        <dbReference type="ChEBI" id="CHEBI:60344"/>
    </ligand>
    <ligandPart>
        <name>Fe</name>
        <dbReference type="ChEBI" id="CHEBI:18248"/>
    </ligandPart>
</feature>
<evidence type="ECO:0000259" key="11">
    <source>
        <dbReference type="PROSITE" id="PS51212"/>
    </source>
</evidence>
<dbReference type="AlphaFoldDB" id="A0AAE0TT54"/>
<keyword evidence="9" id="KW-0732">Signal</keyword>
<dbReference type="InterPro" id="IPR001621">
    <property type="entry name" value="Ligninase"/>
</dbReference>
<dbReference type="InterPro" id="IPR051589">
    <property type="entry name" value="Sialate-O-sulfotransferase"/>
</dbReference>
<evidence type="ECO:0000259" key="10">
    <source>
        <dbReference type="PROSITE" id="PS50873"/>
    </source>
</evidence>
<feature type="domain" description="WSC" evidence="11">
    <location>
        <begin position="242"/>
        <end position="339"/>
    </location>
</feature>
<sequence length="740" mass="75445">MGLTLAAALLLVTAGAIGGRASASWTYAGCYYDDVNNRILMHPSYTDYDIQTVETCTSYCAANNFAVAGVEYSSECYCDYALPAGVTKEPETDCSMTCAGNSSETCGGPNRLSVYTTGAAISGPSTNPGPNGWTFVSCYTDSVNARTLNTAQDVAAGASGMSVSQCTAACKLGGYSYAGLEYGQQCFCDSTIRSTGSKATGGCDMLCAGNGSEYCGGSDRLNIYQTTVSSPPSTGSGGIPSGWTAMGCWTDNGANRTLATQQSVQGGSSNMTIENCLAVCTSNGFTIGGTEYSQECWCGSSILNAATCASDQTTCYMPCKGNNAETCGGPDRLNLYISGSSPLLTACSAVSSSTSTSSVSGTSKGSTSSTTISISTSSVSSLTSTSSISTSTSSSSAPTTTSTTSSLTSSTVTPSTSSTSSPASITPTTTSSSTLSTSTLSTGTSCATTKPTSTACPTFWTNIIADLAPLMRDTDGNCTDLARGAIRYAFHDAAAYSTKTPFYCPAAGGADGSLLLSSTEINRTPDNDGLAPFHANLTAKYNAYKALGYAVGAADLIQVAGALGVKACPGGQFGRVYVGRQDTTTAAPPNLLPVAFGPGADHDTILALFTDKGFSARDLAALIGAHTTSKANFQTAEGIPVGTPQDTTPGQWDVLYYNETLYSPAANGGGYGRFESDINLSKNASSAVGKQFQSFVGAQAAWGASFSSAFQFMSTLGVPRNVKANLVDCTDVITGTVFAS</sequence>
<feature type="disulfide bond" evidence="7">
    <location>
        <begin position="478"/>
        <end position="568"/>
    </location>
</feature>
<dbReference type="PROSITE" id="PS50873">
    <property type="entry name" value="PEROXIDASE_4"/>
    <property type="match status" value="1"/>
</dbReference>
<dbReference type="InterPro" id="IPR002889">
    <property type="entry name" value="WSC_carb-bd"/>
</dbReference>
<dbReference type="InterPro" id="IPR002016">
    <property type="entry name" value="Haem_peroxidase"/>
</dbReference>
<feature type="domain" description="Plant heme peroxidase family profile" evidence="10">
    <location>
        <begin position="509"/>
        <end position="632"/>
    </location>
</feature>
<keyword evidence="7" id="KW-1015">Disulfide bond</keyword>